<dbReference type="AlphaFoldDB" id="A0A7C8MFE2"/>
<dbReference type="EMBL" id="JAADJZ010000005">
    <property type="protein sequence ID" value="KAF2875275.1"/>
    <property type="molecule type" value="Genomic_DNA"/>
</dbReference>
<evidence type="ECO:0000313" key="2">
    <source>
        <dbReference type="EMBL" id="KAF2875275.1"/>
    </source>
</evidence>
<evidence type="ECO:0000256" key="1">
    <source>
        <dbReference type="SAM" id="Phobius"/>
    </source>
</evidence>
<dbReference type="Proteomes" id="UP000481861">
    <property type="component" value="Unassembled WGS sequence"/>
</dbReference>
<reference evidence="2 3" key="1">
    <citation type="submission" date="2020-01" db="EMBL/GenBank/DDBJ databases">
        <authorList>
            <consortium name="DOE Joint Genome Institute"/>
            <person name="Haridas S."/>
            <person name="Albert R."/>
            <person name="Binder M."/>
            <person name="Bloem J."/>
            <person name="Labutti K."/>
            <person name="Salamov A."/>
            <person name="Andreopoulos B."/>
            <person name="Baker S.E."/>
            <person name="Barry K."/>
            <person name="Bills G."/>
            <person name="Bluhm B.H."/>
            <person name="Cannon C."/>
            <person name="Castanera R."/>
            <person name="Culley D.E."/>
            <person name="Daum C."/>
            <person name="Ezra D."/>
            <person name="Gonzalez J.B."/>
            <person name="Henrissat B."/>
            <person name="Kuo A."/>
            <person name="Liang C."/>
            <person name="Lipzen A."/>
            <person name="Lutzoni F."/>
            <person name="Magnuson J."/>
            <person name="Mondo S."/>
            <person name="Nolan M."/>
            <person name="Ohm R."/>
            <person name="Pangilinan J."/>
            <person name="Park H.-J.H."/>
            <person name="Ramirez L."/>
            <person name="Alfaro M."/>
            <person name="Sun H."/>
            <person name="Tritt A."/>
            <person name="Yoshinaga Y."/>
            <person name="Zwiers L.-H.L."/>
            <person name="Turgeon B.G."/>
            <person name="Goodwin S.B."/>
            <person name="Spatafora J.W."/>
            <person name="Crous P.W."/>
            <person name="Grigoriev I.V."/>
        </authorList>
    </citation>
    <scope>NUCLEOTIDE SEQUENCE [LARGE SCALE GENOMIC DNA]</scope>
    <source>
        <strain evidence="2 3">CBS 611.86</strain>
    </source>
</reference>
<keyword evidence="1" id="KW-0472">Membrane</keyword>
<sequence>MCESSRLWGSGNMVQLGDSPVFGYTPHTLLWPFLCGFLYFRALFSASDLRGRRRGLPYTKMEVVVACFFVFRDLAQLLKQPPTRPAHFGEANKAQRLDMPVAVDWGPAGYEALLGNRRSPWLKPSPSPVLFPACHHYQTRGPVNSTTGWYQRTVLVLPQRSGLPLEPCRTC</sequence>
<accession>A0A7C8MFE2</accession>
<feature type="transmembrane region" description="Helical" evidence="1">
    <location>
        <begin position="28"/>
        <end position="44"/>
    </location>
</feature>
<keyword evidence="3" id="KW-1185">Reference proteome</keyword>
<protein>
    <submittedName>
        <fullName evidence="2">Uncharacterized protein</fullName>
    </submittedName>
</protein>
<keyword evidence="1" id="KW-0812">Transmembrane</keyword>
<organism evidence="2 3">
    <name type="scientific">Massariosphaeria phaeospora</name>
    <dbReference type="NCBI Taxonomy" id="100035"/>
    <lineage>
        <taxon>Eukaryota</taxon>
        <taxon>Fungi</taxon>
        <taxon>Dikarya</taxon>
        <taxon>Ascomycota</taxon>
        <taxon>Pezizomycotina</taxon>
        <taxon>Dothideomycetes</taxon>
        <taxon>Pleosporomycetidae</taxon>
        <taxon>Pleosporales</taxon>
        <taxon>Pleosporales incertae sedis</taxon>
        <taxon>Massariosphaeria</taxon>
    </lineage>
</organism>
<gene>
    <name evidence="2" type="ORF">BDV95DRAFT_312717</name>
</gene>
<proteinExistence type="predicted"/>
<comment type="caution">
    <text evidence="2">The sequence shown here is derived from an EMBL/GenBank/DDBJ whole genome shotgun (WGS) entry which is preliminary data.</text>
</comment>
<name>A0A7C8MFE2_9PLEO</name>
<evidence type="ECO:0000313" key="3">
    <source>
        <dbReference type="Proteomes" id="UP000481861"/>
    </source>
</evidence>
<keyword evidence="1" id="KW-1133">Transmembrane helix</keyword>